<dbReference type="Gene3D" id="3.20.20.150">
    <property type="entry name" value="Divalent-metal-dependent TIM barrel enzymes"/>
    <property type="match status" value="1"/>
</dbReference>
<accession>A0A9W6S5X6</accession>
<dbReference type="InterPro" id="IPR036237">
    <property type="entry name" value="Xyl_isomerase-like_sf"/>
</dbReference>
<dbReference type="AlphaFoldDB" id="A0A9W6S5X6"/>
<evidence type="ECO:0000313" key="2">
    <source>
        <dbReference type="EMBL" id="GLY87979.1"/>
    </source>
</evidence>
<dbReference type="Proteomes" id="UP001165074">
    <property type="component" value="Unassembled WGS sequence"/>
</dbReference>
<keyword evidence="3" id="KW-1185">Reference proteome</keyword>
<dbReference type="Pfam" id="PF01261">
    <property type="entry name" value="AP_endonuc_2"/>
    <property type="match status" value="1"/>
</dbReference>
<dbReference type="EMBL" id="BSTK01000009">
    <property type="protein sequence ID" value="GLY87979.1"/>
    <property type="molecule type" value="Genomic_DNA"/>
</dbReference>
<evidence type="ECO:0000313" key="3">
    <source>
        <dbReference type="Proteomes" id="UP001165074"/>
    </source>
</evidence>
<dbReference type="PANTHER" id="PTHR12110">
    <property type="entry name" value="HYDROXYPYRUVATE ISOMERASE"/>
    <property type="match status" value="1"/>
</dbReference>
<proteinExistence type="predicted"/>
<dbReference type="RefSeq" id="WP_285577449.1">
    <property type="nucleotide sequence ID" value="NZ_BSTK01000009.1"/>
</dbReference>
<gene>
    <name evidence="2" type="ORF">Airi02_059080</name>
</gene>
<evidence type="ECO:0000259" key="1">
    <source>
        <dbReference type="Pfam" id="PF01261"/>
    </source>
</evidence>
<dbReference type="PANTHER" id="PTHR12110:SF41">
    <property type="entry name" value="INOSOSE DEHYDRATASE"/>
    <property type="match status" value="1"/>
</dbReference>
<dbReference type="InterPro" id="IPR013022">
    <property type="entry name" value="Xyl_isomerase-like_TIM-brl"/>
</dbReference>
<comment type="caution">
    <text evidence="2">The sequence shown here is derived from an EMBL/GenBank/DDBJ whole genome shotgun (WGS) entry which is preliminary data.</text>
</comment>
<dbReference type="SUPFAM" id="SSF51658">
    <property type="entry name" value="Xylose isomerase-like"/>
    <property type="match status" value="1"/>
</dbReference>
<sequence length="286" mass="30632">MRLGVCSVSLPDLTPDQAIPLVAEAGYAGIEWRTFAEVGGAGPAHFLTNNRCTVLPTAGAVRAVSARCGQAGLQIIGLSPYLEPGDLAGVEEMMRLAVLAGADNVRLRAPRMGDKGFHRLLSEGVEYFTAVAELGRRHGIKALLEMHQRTICPSASLAMRVVEGLPAEHVGVIYDAGNVVIEGYEDPRIALQILGPYLAHVHLKNAAFTRPSGGGVWQPEWTPMDDGVLDVPGILSLLTDAGYDGWVSVEDLSTDRPSAAALRFNASFLRRHADFTDPDRTPRAMA</sequence>
<protein>
    <recommendedName>
        <fullName evidence="1">Xylose isomerase-like TIM barrel domain-containing protein</fullName>
    </recommendedName>
</protein>
<dbReference type="InterPro" id="IPR050312">
    <property type="entry name" value="IolE/XylAMocC-like"/>
</dbReference>
<reference evidence="2" key="1">
    <citation type="submission" date="2023-03" db="EMBL/GenBank/DDBJ databases">
        <title>Actinoallomurus iriomotensis NBRC 103684.</title>
        <authorList>
            <person name="Ichikawa N."/>
            <person name="Sato H."/>
            <person name="Tonouchi N."/>
        </authorList>
    </citation>
    <scope>NUCLEOTIDE SEQUENCE</scope>
    <source>
        <strain evidence="2">NBRC 103684</strain>
    </source>
</reference>
<organism evidence="2 3">
    <name type="scientific">Actinoallomurus iriomotensis</name>
    <dbReference type="NCBI Taxonomy" id="478107"/>
    <lineage>
        <taxon>Bacteria</taxon>
        <taxon>Bacillati</taxon>
        <taxon>Actinomycetota</taxon>
        <taxon>Actinomycetes</taxon>
        <taxon>Streptosporangiales</taxon>
        <taxon>Thermomonosporaceae</taxon>
        <taxon>Actinoallomurus</taxon>
    </lineage>
</organism>
<feature type="domain" description="Xylose isomerase-like TIM barrel" evidence="1">
    <location>
        <begin position="21"/>
        <end position="271"/>
    </location>
</feature>
<name>A0A9W6S5X6_9ACTN</name>